<dbReference type="AlphaFoldDB" id="A0AAU8K455"/>
<gene>
    <name evidence="1" type="ORF">ABWK59_29925</name>
</gene>
<reference evidence="1" key="1">
    <citation type="submission" date="2024-06" db="EMBL/GenBank/DDBJ databases">
        <title>The genome sequences of Kitasatospora sp. strain HUAS MG31.</title>
        <authorList>
            <person name="Mo P."/>
        </authorList>
    </citation>
    <scope>NUCLEOTIDE SEQUENCE</scope>
    <source>
        <strain evidence="1">HUAS MG31</strain>
    </source>
</reference>
<evidence type="ECO:0000313" key="1">
    <source>
        <dbReference type="EMBL" id="XCM82831.1"/>
    </source>
</evidence>
<name>A0AAU8K455_9ACTN</name>
<organism evidence="1">
    <name type="scientific">Kitasatospora camelliae</name>
    <dbReference type="NCBI Taxonomy" id="3156397"/>
    <lineage>
        <taxon>Bacteria</taxon>
        <taxon>Bacillati</taxon>
        <taxon>Actinomycetota</taxon>
        <taxon>Actinomycetes</taxon>
        <taxon>Kitasatosporales</taxon>
        <taxon>Streptomycetaceae</taxon>
        <taxon>Kitasatospora</taxon>
    </lineage>
</organism>
<accession>A0AAU8K455</accession>
<dbReference type="RefSeq" id="WP_354643766.1">
    <property type="nucleotide sequence ID" value="NZ_CP159872.1"/>
</dbReference>
<dbReference type="EMBL" id="CP159872">
    <property type="protein sequence ID" value="XCM82831.1"/>
    <property type="molecule type" value="Genomic_DNA"/>
</dbReference>
<proteinExistence type="predicted"/>
<dbReference type="KEGG" id="kcm:ABWK59_29925"/>
<sequence>MLTPPALAGGCVPAIRTVTVPRPAAAPAPSAPAPTAERDFHALMRIRCGPGPLDFHRLAARFPAVRSGLALAGEVDLELRLACTGPDELRLITAELLRTGAARVQVELVLRSLTRAADTDPAATVWSCRP</sequence>
<protein>
    <submittedName>
        <fullName evidence="1">Uncharacterized protein</fullName>
    </submittedName>
</protein>